<dbReference type="PRINTS" id="PR00385">
    <property type="entry name" value="P450"/>
</dbReference>
<keyword evidence="4 5" id="KW-0408">Iron</keyword>
<evidence type="ECO:0000256" key="1">
    <source>
        <dbReference type="ARBA" id="ARBA00001971"/>
    </source>
</evidence>
<proteinExistence type="inferred from homology"/>
<comment type="similarity">
    <text evidence="2 5">Belongs to the cytochrome P450 family.</text>
</comment>
<name>A0ABR3PMV3_9PEZI</name>
<dbReference type="InterPro" id="IPR050121">
    <property type="entry name" value="Cytochrome_P450_monoxygenase"/>
</dbReference>
<protein>
    <recommendedName>
        <fullName evidence="9">Cytochrome P450</fullName>
    </recommendedName>
</protein>
<keyword evidence="8" id="KW-1185">Reference proteome</keyword>
<dbReference type="PANTHER" id="PTHR24305">
    <property type="entry name" value="CYTOCHROME P450"/>
    <property type="match status" value="1"/>
</dbReference>
<keyword evidence="5" id="KW-0560">Oxidoreductase</keyword>
<evidence type="ECO:0000256" key="4">
    <source>
        <dbReference type="ARBA" id="ARBA00023004"/>
    </source>
</evidence>
<feature type="region of interest" description="Disordered" evidence="6">
    <location>
        <begin position="500"/>
        <end position="535"/>
    </location>
</feature>
<keyword evidence="3 5" id="KW-0479">Metal-binding</keyword>
<evidence type="ECO:0008006" key="9">
    <source>
        <dbReference type="Google" id="ProtNLM"/>
    </source>
</evidence>
<comment type="cofactor">
    <cofactor evidence="1">
        <name>heme</name>
        <dbReference type="ChEBI" id="CHEBI:30413"/>
    </cofactor>
</comment>
<evidence type="ECO:0000256" key="3">
    <source>
        <dbReference type="ARBA" id="ARBA00022723"/>
    </source>
</evidence>
<dbReference type="SUPFAM" id="SSF48264">
    <property type="entry name" value="Cytochrome P450"/>
    <property type="match status" value="1"/>
</dbReference>
<dbReference type="Proteomes" id="UP001562354">
    <property type="component" value="Unassembled WGS sequence"/>
</dbReference>
<dbReference type="PANTHER" id="PTHR24305:SF166">
    <property type="entry name" value="CYTOCHROME P450 12A4, MITOCHONDRIAL-RELATED"/>
    <property type="match status" value="1"/>
</dbReference>
<dbReference type="EMBL" id="JBFMKM010000003">
    <property type="protein sequence ID" value="KAL1310872.1"/>
    <property type="molecule type" value="Genomic_DNA"/>
</dbReference>
<comment type="caution">
    <text evidence="7">The sequence shown here is derived from an EMBL/GenBank/DDBJ whole genome shotgun (WGS) entry which is preliminary data.</text>
</comment>
<dbReference type="InterPro" id="IPR036396">
    <property type="entry name" value="Cyt_P450_sf"/>
</dbReference>
<dbReference type="RefSeq" id="XP_069203721.1">
    <property type="nucleotide sequence ID" value="XM_069340248.1"/>
</dbReference>
<dbReference type="CDD" id="cd11070">
    <property type="entry name" value="CYP56-like"/>
    <property type="match status" value="1"/>
</dbReference>
<sequence>MFPVVWLVLAGLAILYVVNYWRCYSRNLEAAKRSGIPYVWAPIYHFNRFWLITHKLWLPLLEKLPSSWTQSWLPFMDTEWTWTRKFEVFESVGSDIFILCTPGHNTVFVANAEAITQITTRKNDFPKPLELYGSVNLFGTNVVTTEGQLWRHHRKITSPPFTESNNHLVWLESLHQGKAMMTSWIGGDDSRKTTTTIGDVQAATMRLSLYVISKAGFGVRLLWPHEEIEASGKAGTVPAGHTLSYKDALSNLLENILAVMLLPRWVLTYAPFKSIQAANESFLEWGKYMREMYEAKKSDIQAGKVREGMDLMGALVSGAGITADSLNAQDTAKDGVSKQMLSDDEILGNAFVFILAGHETAANTLHFSMLQLAMNWHSQARLQKEIDEVFGDRPISAWNYDRDVPKLFGNMVGAVMNETLRLIPPVTGIPKSTPKGSPQPLNLNGRRVIVPAGSFISLDTPGVHRNPRYWPTLCGPNVSAAEVATDLDSFKPERWLLKQSKTNSAQPADQHLHDEPDAEDDFGGPQGADTSPSLFHPPRGAYIPFSEGARSCLGRRFAQIEVLAVLAVIFREYSVELALDRYASDEELASMSDSAQEHTWRKAKDNALDLLQNGMGTIITIQLRKGKVPMRFVKRGNEKFKYD</sequence>
<dbReference type="Pfam" id="PF00067">
    <property type="entry name" value="p450"/>
    <property type="match status" value="1"/>
</dbReference>
<evidence type="ECO:0000256" key="6">
    <source>
        <dbReference type="SAM" id="MobiDB-lite"/>
    </source>
</evidence>
<dbReference type="GeneID" id="95974807"/>
<keyword evidence="5" id="KW-0503">Monooxygenase</keyword>
<dbReference type="PROSITE" id="PS00086">
    <property type="entry name" value="CYTOCHROME_P450"/>
    <property type="match status" value="1"/>
</dbReference>
<dbReference type="Gene3D" id="1.10.630.10">
    <property type="entry name" value="Cytochrome P450"/>
    <property type="match status" value="1"/>
</dbReference>
<evidence type="ECO:0000256" key="2">
    <source>
        <dbReference type="ARBA" id="ARBA00010617"/>
    </source>
</evidence>
<dbReference type="PRINTS" id="PR00463">
    <property type="entry name" value="EP450I"/>
</dbReference>
<evidence type="ECO:0000313" key="7">
    <source>
        <dbReference type="EMBL" id="KAL1310872.1"/>
    </source>
</evidence>
<evidence type="ECO:0000313" key="8">
    <source>
        <dbReference type="Proteomes" id="UP001562354"/>
    </source>
</evidence>
<dbReference type="InterPro" id="IPR001128">
    <property type="entry name" value="Cyt_P450"/>
</dbReference>
<dbReference type="InterPro" id="IPR017972">
    <property type="entry name" value="Cyt_P450_CS"/>
</dbReference>
<organism evidence="7 8">
    <name type="scientific">Neodothiora populina</name>
    <dbReference type="NCBI Taxonomy" id="2781224"/>
    <lineage>
        <taxon>Eukaryota</taxon>
        <taxon>Fungi</taxon>
        <taxon>Dikarya</taxon>
        <taxon>Ascomycota</taxon>
        <taxon>Pezizomycotina</taxon>
        <taxon>Dothideomycetes</taxon>
        <taxon>Dothideomycetidae</taxon>
        <taxon>Dothideales</taxon>
        <taxon>Dothioraceae</taxon>
        <taxon>Neodothiora</taxon>
    </lineage>
</organism>
<keyword evidence="5" id="KW-0349">Heme</keyword>
<reference evidence="7 8" key="1">
    <citation type="submission" date="2024-07" db="EMBL/GenBank/DDBJ databases">
        <title>Draft sequence of the Neodothiora populina.</title>
        <authorList>
            <person name="Drown D.D."/>
            <person name="Schuette U.S."/>
            <person name="Buechlein A.B."/>
            <person name="Rusch D.R."/>
            <person name="Winton L.W."/>
            <person name="Adams G.A."/>
        </authorList>
    </citation>
    <scope>NUCLEOTIDE SEQUENCE [LARGE SCALE GENOMIC DNA]</scope>
    <source>
        <strain evidence="7 8">CPC 39397</strain>
    </source>
</reference>
<dbReference type="InterPro" id="IPR002401">
    <property type="entry name" value="Cyt_P450_E_grp-I"/>
</dbReference>
<accession>A0ABR3PMV3</accession>
<evidence type="ECO:0000256" key="5">
    <source>
        <dbReference type="RuleBase" id="RU000461"/>
    </source>
</evidence>
<gene>
    <name evidence="7" type="ORF">AAFC00_001104</name>
</gene>